<dbReference type="EMBL" id="JAEACU010000005">
    <property type="protein sequence ID" value="KAH7529029.1"/>
    <property type="molecule type" value="Genomic_DNA"/>
</dbReference>
<dbReference type="InterPro" id="IPR045279">
    <property type="entry name" value="ARR-like"/>
</dbReference>
<proteinExistence type="predicted"/>
<dbReference type="AlphaFoldDB" id="A0A978VF90"/>
<dbReference type="InterPro" id="IPR001789">
    <property type="entry name" value="Sig_transdc_resp-reg_receiver"/>
</dbReference>
<dbReference type="PROSITE" id="PS50110">
    <property type="entry name" value="RESPONSE_REGULATORY"/>
    <property type="match status" value="1"/>
</dbReference>
<dbReference type="SUPFAM" id="SSF52172">
    <property type="entry name" value="CheY-like"/>
    <property type="match status" value="1"/>
</dbReference>
<keyword evidence="2" id="KW-0805">Transcription regulation</keyword>
<comment type="caution">
    <text evidence="4">Lacks conserved residue(s) required for the propagation of feature annotation.</text>
</comment>
<dbReference type="PANTHER" id="PTHR43874:SF1">
    <property type="entry name" value="TWO-COMPONENT RESPONSE REGULATOR-LIKE APRR1"/>
    <property type="match status" value="1"/>
</dbReference>
<dbReference type="SMART" id="SM00448">
    <property type="entry name" value="REC"/>
    <property type="match status" value="1"/>
</dbReference>
<evidence type="ECO:0000256" key="4">
    <source>
        <dbReference type="PROSITE-ProRule" id="PRU00169"/>
    </source>
</evidence>
<dbReference type="GO" id="GO:0009736">
    <property type="term" value="P:cytokinin-activated signaling pathway"/>
    <property type="evidence" value="ECO:0007669"/>
    <property type="project" value="InterPro"/>
</dbReference>
<accession>A0A978VF90</accession>
<dbReference type="GO" id="GO:0000160">
    <property type="term" value="P:phosphorelay signal transduction system"/>
    <property type="evidence" value="ECO:0007669"/>
    <property type="project" value="UniProtKB-KW"/>
</dbReference>
<dbReference type="Proteomes" id="UP000813462">
    <property type="component" value="Unassembled WGS sequence"/>
</dbReference>
<dbReference type="InterPro" id="IPR011006">
    <property type="entry name" value="CheY-like_superfamily"/>
</dbReference>
<evidence type="ECO:0000313" key="7">
    <source>
        <dbReference type="Proteomes" id="UP000813462"/>
    </source>
</evidence>
<dbReference type="Gene3D" id="3.40.50.2300">
    <property type="match status" value="1"/>
</dbReference>
<reference evidence="6" key="1">
    <citation type="journal article" date="2021" name="Front. Plant Sci.">
        <title>Chromosome-Scale Genome Assembly for Chinese Sour Jujube and Insights Into Its Genome Evolution and Domestication Signature.</title>
        <authorList>
            <person name="Shen L.-Y."/>
            <person name="Luo H."/>
            <person name="Wang X.-L."/>
            <person name="Wang X.-M."/>
            <person name="Qiu X.-J."/>
            <person name="Liu H."/>
            <person name="Zhou S.-S."/>
            <person name="Jia K.-H."/>
            <person name="Nie S."/>
            <person name="Bao Y.-T."/>
            <person name="Zhang R.-G."/>
            <person name="Yun Q.-Z."/>
            <person name="Chai Y.-H."/>
            <person name="Lu J.-Y."/>
            <person name="Li Y."/>
            <person name="Zhao S.-W."/>
            <person name="Mao J.-F."/>
            <person name="Jia S.-G."/>
            <person name="Mao Y.-M."/>
        </authorList>
    </citation>
    <scope>NUCLEOTIDE SEQUENCE</scope>
    <source>
        <strain evidence="6">AT0</strain>
        <tissue evidence="6">Leaf</tissue>
    </source>
</reference>
<comment type="caution">
    <text evidence="6">The sequence shown here is derived from an EMBL/GenBank/DDBJ whole genome shotgun (WGS) entry which is preliminary data.</text>
</comment>
<sequence>MEKGKQIDMSSRHYGCISFDKTNNFSAYIDCSKLKILLCDPDAESCKEITKLLTNCSYQANIHIMTLEACFDTVISVRSAMEVIDALNSEGSYIDLVLTAIDLPIETSMKMLKYIMQDKDFQHIPVIMMPTGDEFFLIHKFLKLGATDYLVKPLCKNEILNLWMHVRRQRGVRHGLPQKNIVNYGFGQLVSNEANMSNSLFLVTDNKLLQTTTHHTSVLSKNQ</sequence>
<keyword evidence="3" id="KW-0804">Transcription</keyword>
<evidence type="ECO:0000313" key="6">
    <source>
        <dbReference type="EMBL" id="KAH7529029.1"/>
    </source>
</evidence>
<dbReference type="PANTHER" id="PTHR43874">
    <property type="entry name" value="TWO-COMPONENT RESPONSE REGULATOR"/>
    <property type="match status" value="1"/>
</dbReference>
<evidence type="ECO:0000256" key="2">
    <source>
        <dbReference type="ARBA" id="ARBA00023015"/>
    </source>
</evidence>
<evidence type="ECO:0000256" key="1">
    <source>
        <dbReference type="ARBA" id="ARBA00023012"/>
    </source>
</evidence>
<evidence type="ECO:0000256" key="3">
    <source>
        <dbReference type="ARBA" id="ARBA00023163"/>
    </source>
</evidence>
<evidence type="ECO:0000259" key="5">
    <source>
        <dbReference type="PROSITE" id="PS50110"/>
    </source>
</evidence>
<dbReference type="Pfam" id="PF00072">
    <property type="entry name" value="Response_reg"/>
    <property type="match status" value="1"/>
</dbReference>
<keyword evidence="1" id="KW-0902">Two-component regulatory system</keyword>
<gene>
    <name evidence="6" type="ORF">FEM48_Zijuj05G0140200</name>
</gene>
<name>A0A978VF90_ZIZJJ</name>
<organism evidence="6 7">
    <name type="scientific">Ziziphus jujuba var. spinosa</name>
    <dbReference type="NCBI Taxonomy" id="714518"/>
    <lineage>
        <taxon>Eukaryota</taxon>
        <taxon>Viridiplantae</taxon>
        <taxon>Streptophyta</taxon>
        <taxon>Embryophyta</taxon>
        <taxon>Tracheophyta</taxon>
        <taxon>Spermatophyta</taxon>
        <taxon>Magnoliopsida</taxon>
        <taxon>eudicotyledons</taxon>
        <taxon>Gunneridae</taxon>
        <taxon>Pentapetalae</taxon>
        <taxon>rosids</taxon>
        <taxon>fabids</taxon>
        <taxon>Rosales</taxon>
        <taxon>Rhamnaceae</taxon>
        <taxon>Paliureae</taxon>
        <taxon>Ziziphus</taxon>
    </lineage>
</organism>
<feature type="domain" description="Response regulatory" evidence="5">
    <location>
        <begin position="35"/>
        <end position="167"/>
    </location>
</feature>
<protein>
    <recommendedName>
        <fullName evidence="5">Response regulatory domain-containing protein</fullName>
    </recommendedName>
</protein>